<keyword evidence="2" id="KW-1185">Reference proteome</keyword>
<name>A0A6G1ET32_9ORYZ</name>
<dbReference type="EMBL" id="SPHZ02000003">
    <property type="protein sequence ID" value="KAF0927790.1"/>
    <property type="molecule type" value="Genomic_DNA"/>
</dbReference>
<protein>
    <submittedName>
        <fullName evidence="1">Uncharacterized protein</fullName>
    </submittedName>
</protein>
<evidence type="ECO:0000313" key="1">
    <source>
        <dbReference type="EMBL" id="KAF0927790.1"/>
    </source>
</evidence>
<dbReference type="AlphaFoldDB" id="A0A6G1ET32"/>
<organism evidence="1 2">
    <name type="scientific">Oryza meyeriana var. granulata</name>
    <dbReference type="NCBI Taxonomy" id="110450"/>
    <lineage>
        <taxon>Eukaryota</taxon>
        <taxon>Viridiplantae</taxon>
        <taxon>Streptophyta</taxon>
        <taxon>Embryophyta</taxon>
        <taxon>Tracheophyta</taxon>
        <taxon>Spermatophyta</taxon>
        <taxon>Magnoliopsida</taxon>
        <taxon>Liliopsida</taxon>
        <taxon>Poales</taxon>
        <taxon>Poaceae</taxon>
        <taxon>BOP clade</taxon>
        <taxon>Oryzoideae</taxon>
        <taxon>Oryzeae</taxon>
        <taxon>Oryzinae</taxon>
        <taxon>Oryza</taxon>
        <taxon>Oryza meyeriana</taxon>
    </lineage>
</organism>
<proteinExistence type="predicted"/>
<accession>A0A6G1ET32</accession>
<dbReference type="PANTHER" id="PTHR31681">
    <property type="entry name" value="C2H2-LIKE ZINC FINGER PROTEIN"/>
    <property type="match status" value="1"/>
</dbReference>
<evidence type="ECO:0000313" key="2">
    <source>
        <dbReference type="Proteomes" id="UP000479710"/>
    </source>
</evidence>
<gene>
    <name evidence="1" type="ORF">E2562_036210</name>
</gene>
<dbReference type="OrthoDB" id="9514740at2759"/>
<reference evidence="1 2" key="1">
    <citation type="submission" date="2019-11" db="EMBL/GenBank/DDBJ databases">
        <title>Whole genome sequence of Oryza granulata.</title>
        <authorList>
            <person name="Li W."/>
        </authorList>
    </citation>
    <scope>NUCLEOTIDE SEQUENCE [LARGE SCALE GENOMIC DNA]</scope>
    <source>
        <strain evidence="2">cv. Menghai</strain>
        <tissue evidence="1">Leaf</tissue>
    </source>
</reference>
<sequence length="136" mass="14528">MLAASSCSGKVANALLAHCRGRRGRCLPAAPPSRPLLACRLGRCSAAEVAEAHFEEYREAVKLKASKLPKKHPRCLADGNELLRFHGTTLSCTLGDTAGSSSLCVSDKCAVCRRIIRHGFSLNIAPNPLRFTALSV</sequence>
<comment type="caution">
    <text evidence="1">The sequence shown here is derived from an EMBL/GenBank/DDBJ whole genome shotgun (WGS) entry which is preliminary data.</text>
</comment>
<dbReference type="PANTHER" id="PTHR31681:SF39">
    <property type="entry name" value="OS01G0785900 PROTEIN"/>
    <property type="match status" value="1"/>
</dbReference>
<dbReference type="Proteomes" id="UP000479710">
    <property type="component" value="Unassembled WGS sequence"/>
</dbReference>